<dbReference type="EMBL" id="ASHM01009529">
    <property type="protein sequence ID" value="PNY17628.1"/>
    <property type="molecule type" value="Genomic_DNA"/>
</dbReference>
<evidence type="ECO:0000259" key="4">
    <source>
        <dbReference type="Pfam" id="PF22754"/>
    </source>
</evidence>
<keyword evidence="2" id="KW-0539">Nucleus</keyword>
<evidence type="ECO:0000313" key="8">
    <source>
        <dbReference type="Proteomes" id="UP000236291"/>
    </source>
</evidence>
<dbReference type="Pfam" id="PF22754">
    <property type="entry name" value="bHLH-TF_ACT-like_plant"/>
    <property type="match status" value="1"/>
</dbReference>
<evidence type="ECO:0000256" key="1">
    <source>
        <dbReference type="ARBA" id="ARBA00004123"/>
    </source>
</evidence>
<evidence type="ECO:0000313" key="5">
    <source>
        <dbReference type="EMBL" id="PNX71519.1"/>
    </source>
</evidence>
<sequence>MTKDSVITDAITYTKRLQYEVDTLTQELHALEEKENLEERAEPKIAEFSAAEDLNNWGIQEEVQVENIGENKLWIKIIIEKNTGRFMKLMETMNSLGIEIIEANVTTIKGAYLIVTSIKGISFDVHQAKHLLADIIKSI</sequence>
<reference evidence="7 8" key="2">
    <citation type="journal article" date="2017" name="Front. Plant Sci.">
        <title>Gene Classification and Mining of Molecular Markers Useful in Red Clover (Trifolium pratense) Breeding.</title>
        <authorList>
            <person name="Istvanek J."/>
            <person name="Dluhosova J."/>
            <person name="Dluhos P."/>
            <person name="Patkova L."/>
            <person name="Nedelnik J."/>
            <person name="Repkova J."/>
        </authorList>
    </citation>
    <scope>NUCLEOTIDE SEQUENCE [LARGE SCALE GENOMIC DNA]</scope>
    <source>
        <strain evidence="8">cv. Tatra</strain>
        <tissue evidence="7">Young leaves</tissue>
    </source>
</reference>
<feature type="coiled-coil region" evidence="3">
    <location>
        <begin position="14"/>
        <end position="41"/>
    </location>
</feature>
<protein>
    <submittedName>
        <fullName evidence="7">Transcription factor DYSFUNCTIONAL TAPETUM 1</fullName>
    </submittedName>
</protein>
<evidence type="ECO:0000256" key="3">
    <source>
        <dbReference type="SAM" id="Coils"/>
    </source>
</evidence>
<dbReference type="AlphaFoldDB" id="A0A2K3PQQ7"/>
<evidence type="ECO:0000256" key="2">
    <source>
        <dbReference type="ARBA" id="ARBA00023242"/>
    </source>
</evidence>
<dbReference type="Proteomes" id="UP000236291">
    <property type="component" value="Unassembled WGS sequence"/>
</dbReference>
<dbReference type="PANTHER" id="PTHR31945:SF20">
    <property type="entry name" value="TRANSCRIPTION FACTOR DYT1"/>
    <property type="match status" value="1"/>
</dbReference>
<dbReference type="STRING" id="57577.A0A2K3PQQ7"/>
<dbReference type="InterPro" id="IPR054502">
    <property type="entry name" value="bHLH-TF_ACT-like_plant"/>
</dbReference>
<dbReference type="Gramene" id="Tp57577_TGAC_v2_mRNA14367">
    <property type="protein sequence ID" value="Tp57577_TGAC_v2_mRNA14367"/>
    <property type="gene ID" value="Tp57577_TGAC_v2_gene13908"/>
</dbReference>
<organism evidence="7 8">
    <name type="scientific">Trifolium pratense</name>
    <name type="common">Red clover</name>
    <dbReference type="NCBI Taxonomy" id="57577"/>
    <lineage>
        <taxon>Eukaryota</taxon>
        <taxon>Viridiplantae</taxon>
        <taxon>Streptophyta</taxon>
        <taxon>Embryophyta</taxon>
        <taxon>Tracheophyta</taxon>
        <taxon>Spermatophyta</taxon>
        <taxon>Magnoliopsida</taxon>
        <taxon>eudicotyledons</taxon>
        <taxon>Gunneridae</taxon>
        <taxon>Pentapetalae</taxon>
        <taxon>rosids</taxon>
        <taxon>fabids</taxon>
        <taxon>Fabales</taxon>
        <taxon>Fabaceae</taxon>
        <taxon>Papilionoideae</taxon>
        <taxon>50 kb inversion clade</taxon>
        <taxon>NPAAA clade</taxon>
        <taxon>Hologalegina</taxon>
        <taxon>IRL clade</taxon>
        <taxon>Trifolieae</taxon>
        <taxon>Trifolium</taxon>
    </lineage>
</organism>
<gene>
    <name evidence="7" type="ORF">L195_g014376</name>
    <name evidence="6" type="ORF">L195_g024490</name>
    <name evidence="5" type="ORF">L195_g027399</name>
</gene>
<comment type="subcellular location">
    <subcellularLocation>
        <location evidence="1">Nucleus</location>
    </subcellularLocation>
</comment>
<dbReference type="InterPro" id="IPR051358">
    <property type="entry name" value="TF_AMS/ICE1/BHLH6-like"/>
</dbReference>
<reference evidence="7 8" key="1">
    <citation type="journal article" date="2014" name="Am. J. Bot.">
        <title>Genome assembly and annotation for red clover (Trifolium pratense; Fabaceae).</title>
        <authorList>
            <person name="Istvanek J."/>
            <person name="Jaros M."/>
            <person name="Krenek A."/>
            <person name="Repkova J."/>
        </authorList>
    </citation>
    <scope>NUCLEOTIDE SEQUENCE [LARGE SCALE GENOMIC DNA]</scope>
    <source>
        <strain evidence="8">cv. Tatra</strain>
        <tissue evidence="7">Young leaves</tissue>
    </source>
</reference>
<name>A0A2K3PQQ7_TRIPR</name>
<dbReference type="PANTHER" id="PTHR31945">
    <property type="entry name" value="TRANSCRIPTION FACTOR SCREAM2-RELATED"/>
    <property type="match status" value="1"/>
</dbReference>
<feature type="domain" description="Plant bHLH transcription factor ACT-like" evidence="4">
    <location>
        <begin position="62"/>
        <end position="116"/>
    </location>
</feature>
<keyword evidence="3" id="KW-0175">Coiled coil</keyword>
<dbReference type="EMBL" id="ASHM01019811">
    <property type="protein sequence ID" value="PNY01201.1"/>
    <property type="molecule type" value="Genomic_DNA"/>
</dbReference>
<evidence type="ECO:0000313" key="6">
    <source>
        <dbReference type="EMBL" id="PNY01201.1"/>
    </source>
</evidence>
<evidence type="ECO:0000313" key="7">
    <source>
        <dbReference type="EMBL" id="PNY17628.1"/>
    </source>
</evidence>
<dbReference type="GO" id="GO:0005634">
    <property type="term" value="C:nucleus"/>
    <property type="evidence" value="ECO:0007669"/>
    <property type="project" value="UniProtKB-SubCell"/>
</dbReference>
<dbReference type="EMBL" id="ASHM01023430">
    <property type="protein sequence ID" value="PNX71519.1"/>
    <property type="molecule type" value="Genomic_DNA"/>
</dbReference>
<dbReference type="GO" id="GO:0003700">
    <property type="term" value="F:DNA-binding transcription factor activity"/>
    <property type="evidence" value="ECO:0007669"/>
    <property type="project" value="TreeGrafter"/>
</dbReference>
<dbReference type="GO" id="GO:0043565">
    <property type="term" value="F:sequence-specific DNA binding"/>
    <property type="evidence" value="ECO:0007669"/>
    <property type="project" value="TreeGrafter"/>
</dbReference>
<accession>A0A2K3PQQ7</accession>
<comment type="caution">
    <text evidence="7">The sequence shown here is derived from an EMBL/GenBank/DDBJ whole genome shotgun (WGS) entry which is preliminary data.</text>
</comment>
<proteinExistence type="predicted"/>